<evidence type="ECO:0000313" key="2">
    <source>
        <dbReference type="EMBL" id="CUN44764.1"/>
    </source>
</evidence>
<organism evidence="2 3">
    <name type="scientific">Coprococcus comes</name>
    <dbReference type="NCBI Taxonomy" id="410072"/>
    <lineage>
        <taxon>Bacteria</taxon>
        <taxon>Bacillati</taxon>
        <taxon>Bacillota</taxon>
        <taxon>Clostridia</taxon>
        <taxon>Lachnospirales</taxon>
        <taxon>Lachnospiraceae</taxon>
        <taxon>Coprococcus</taxon>
    </lineage>
</organism>
<dbReference type="Proteomes" id="UP000095362">
    <property type="component" value="Unassembled WGS sequence"/>
</dbReference>
<accession>A0A173WZH7</accession>
<evidence type="ECO:0000256" key="1">
    <source>
        <dbReference type="SAM" id="Coils"/>
    </source>
</evidence>
<dbReference type="STRING" id="410072.ERS852525_01545"/>
<dbReference type="RefSeq" id="WP_055260398.1">
    <property type="nucleotide sequence ID" value="NZ_CYZK01000001.1"/>
</dbReference>
<sequence>MEEGQTVEIQETREPLREQGSIRALLELLEQQGMEQEKMDVLCMADYIDSMEMQLGTVLKELGEVKKQLGVMQESKVKLFAVNTIQKAEHQVKTLRFQVGEWKRKFVERAEQAVVDFKEKGKDALACAVKGMHLTQGLQKIQSSLHTVMLSMDQKIDRLGSMAEELQVAKGHLKNAFLEMNGKDTAKITERNPEQGMIFQTQKVLFQSMRSIHRLEQKTERLQQQIGKLEERQGKTISLKDTLQELRQESHALKLGKEEKQKAAAR</sequence>
<dbReference type="InterPro" id="IPR046656">
    <property type="entry name" value="DUF6674"/>
</dbReference>
<protein>
    <submittedName>
        <fullName evidence="2">Uncharacterized protein</fullName>
    </submittedName>
</protein>
<name>A0A173WZH7_9FIRM</name>
<proteinExistence type="predicted"/>
<dbReference type="EMBL" id="CYZK01000001">
    <property type="protein sequence ID" value="CUN44764.1"/>
    <property type="molecule type" value="Genomic_DNA"/>
</dbReference>
<keyword evidence="1" id="KW-0175">Coiled coil</keyword>
<dbReference type="Pfam" id="PF20379">
    <property type="entry name" value="DUF6674"/>
    <property type="match status" value="1"/>
</dbReference>
<dbReference type="AlphaFoldDB" id="A0A173WZH7"/>
<evidence type="ECO:0000313" key="3">
    <source>
        <dbReference type="Proteomes" id="UP000095362"/>
    </source>
</evidence>
<gene>
    <name evidence="2" type="ORF">ERS852481_00181</name>
</gene>
<reference evidence="2 3" key="1">
    <citation type="submission" date="2015-09" db="EMBL/GenBank/DDBJ databases">
        <authorList>
            <consortium name="Pathogen Informatics"/>
        </authorList>
    </citation>
    <scope>NUCLEOTIDE SEQUENCE [LARGE SCALE GENOMIC DNA]</scope>
    <source>
        <strain evidence="2 3">2789STDY5834866</strain>
    </source>
</reference>
<feature type="coiled-coil region" evidence="1">
    <location>
        <begin position="212"/>
        <end position="263"/>
    </location>
</feature>